<name>A0A0C3C9S7_PILCF</name>
<reference evidence="1 2" key="1">
    <citation type="submission" date="2014-04" db="EMBL/GenBank/DDBJ databases">
        <authorList>
            <consortium name="DOE Joint Genome Institute"/>
            <person name="Kuo A."/>
            <person name="Tarkka M."/>
            <person name="Buscot F."/>
            <person name="Kohler A."/>
            <person name="Nagy L.G."/>
            <person name="Floudas D."/>
            <person name="Copeland A."/>
            <person name="Barry K.W."/>
            <person name="Cichocki N."/>
            <person name="Veneault-Fourrey C."/>
            <person name="LaButti K."/>
            <person name="Lindquist E.A."/>
            <person name="Lipzen A."/>
            <person name="Lundell T."/>
            <person name="Morin E."/>
            <person name="Murat C."/>
            <person name="Sun H."/>
            <person name="Tunlid A."/>
            <person name="Henrissat B."/>
            <person name="Grigoriev I.V."/>
            <person name="Hibbett D.S."/>
            <person name="Martin F."/>
            <person name="Nordberg H.P."/>
            <person name="Cantor M.N."/>
            <person name="Hua S.X."/>
        </authorList>
    </citation>
    <scope>NUCLEOTIDE SEQUENCE [LARGE SCALE GENOMIC DNA]</scope>
    <source>
        <strain evidence="1 2">F 1598</strain>
    </source>
</reference>
<dbReference type="AlphaFoldDB" id="A0A0C3C9S7"/>
<proteinExistence type="predicted"/>
<gene>
    <name evidence="1" type="ORF">PILCRDRAFT_816424</name>
</gene>
<dbReference type="EMBL" id="KN832982">
    <property type="protein sequence ID" value="KIM86467.1"/>
    <property type="molecule type" value="Genomic_DNA"/>
</dbReference>
<dbReference type="Proteomes" id="UP000054166">
    <property type="component" value="Unassembled WGS sequence"/>
</dbReference>
<sequence length="55" mass="6299">MWQKLACGLSRYGQLDILRTEKLQVLGPPGEMRSMDENGATPFVSYSEISPWFTY</sequence>
<protein>
    <submittedName>
        <fullName evidence="1">Uncharacterized protein</fullName>
    </submittedName>
</protein>
<dbReference type="InParanoid" id="A0A0C3C9S7"/>
<reference evidence="2" key="2">
    <citation type="submission" date="2015-01" db="EMBL/GenBank/DDBJ databases">
        <title>Evolutionary Origins and Diversification of the Mycorrhizal Mutualists.</title>
        <authorList>
            <consortium name="DOE Joint Genome Institute"/>
            <consortium name="Mycorrhizal Genomics Consortium"/>
            <person name="Kohler A."/>
            <person name="Kuo A."/>
            <person name="Nagy L.G."/>
            <person name="Floudas D."/>
            <person name="Copeland A."/>
            <person name="Barry K.W."/>
            <person name="Cichocki N."/>
            <person name="Veneault-Fourrey C."/>
            <person name="LaButti K."/>
            <person name="Lindquist E.A."/>
            <person name="Lipzen A."/>
            <person name="Lundell T."/>
            <person name="Morin E."/>
            <person name="Murat C."/>
            <person name="Riley R."/>
            <person name="Ohm R."/>
            <person name="Sun H."/>
            <person name="Tunlid A."/>
            <person name="Henrissat B."/>
            <person name="Grigoriev I.V."/>
            <person name="Hibbett D.S."/>
            <person name="Martin F."/>
        </authorList>
    </citation>
    <scope>NUCLEOTIDE SEQUENCE [LARGE SCALE GENOMIC DNA]</scope>
    <source>
        <strain evidence="2">F 1598</strain>
    </source>
</reference>
<organism evidence="1 2">
    <name type="scientific">Piloderma croceum (strain F 1598)</name>
    <dbReference type="NCBI Taxonomy" id="765440"/>
    <lineage>
        <taxon>Eukaryota</taxon>
        <taxon>Fungi</taxon>
        <taxon>Dikarya</taxon>
        <taxon>Basidiomycota</taxon>
        <taxon>Agaricomycotina</taxon>
        <taxon>Agaricomycetes</taxon>
        <taxon>Agaricomycetidae</taxon>
        <taxon>Atheliales</taxon>
        <taxon>Atheliaceae</taxon>
        <taxon>Piloderma</taxon>
    </lineage>
</organism>
<evidence type="ECO:0000313" key="1">
    <source>
        <dbReference type="EMBL" id="KIM86467.1"/>
    </source>
</evidence>
<accession>A0A0C3C9S7</accession>
<dbReference type="HOGENOM" id="CLU_3033182_0_0_1"/>
<evidence type="ECO:0000313" key="2">
    <source>
        <dbReference type="Proteomes" id="UP000054166"/>
    </source>
</evidence>
<keyword evidence="2" id="KW-1185">Reference proteome</keyword>